<feature type="region of interest" description="Disordered" evidence="1">
    <location>
        <begin position="49"/>
        <end position="72"/>
    </location>
</feature>
<dbReference type="AlphaFoldDB" id="A0A2P2GS50"/>
<evidence type="ECO:0000313" key="3">
    <source>
        <dbReference type="EMBL" id="KKZ74314.1"/>
    </source>
</evidence>
<feature type="signal peptide" evidence="2">
    <location>
        <begin position="1"/>
        <end position="28"/>
    </location>
</feature>
<sequence>MKKMLTAVALTGLAVAGGLSAAAGTAAADTGGANLPSVVPLSGVLMPKGKGAAPEGMPGANQLVSGLLPGQH</sequence>
<evidence type="ECO:0000256" key="1">
    <source>
        <dbReference type="SAM" id="MobiDB-lite"/>
    </source>
</evidence>
<dbReference type="OrthoDB" id="4330761at2"/>
<evidence type="ECO:0008006" key="5">
    <source>
        <dbReference type="Google" id="ProtNLM"/>
    </source>
</evidence>
<feature type="chain" id="PRO_5015171273" description="Secreted protein" evidence="2">
    <location>
        <begin position="29"/>
        <end position="72"/>
    </location>
</feature>
<gene>
    <name evidence="3" type="ORF">VO63_07640</name>
</gene>
<keyword evidence="4" id="KW-1185">Reference proteome</keyword>
<evidence type="ECO:0000256" key="2">
    <source>
        <dbReference type="SAM" id="SignalP"/>
    </source>
</evidence>
<reference evidence="3 4" key="1">
    <citation type="submission" date="2015-05" db="EMBL/GenBank/DDBJ databases">
        <title>Draft Genome assembly of Streptomyces showdoensis.</title>
        <authorList>
            <person name="Thapa K.K."/>
            <person name="Metsa-Ketela M."/>
        </authorList>
    </citation>
    <scope>NUCLEOTIDE SEQUENCE [LARGE SCALE GENOMIC DNA]</scope>
    <source>
        <strain evidence="3 4">ATCC 15227</strain>
    </source>
</reference>
<name>A0A2P2GS50_STREW</name>
<comment type="caution">
    <text evidence="3">The sequence shown here is derived from an EMBL/GenBank/DDBJ whole genome shotgun (WGS) entry which is preliminary data.</text>
</comment>
<keyword evidence="2" id="KW-0732">Signal</keyword>
<dbReference type="Proteomes" id="UP000265325">
    <property type="component" value="Unassembled WGS sequence"/>
</dbReference>
<accession>A0A2P2GS50</accession>
<protein>
    <recommendedName>
        <fullName evidence="5">Secreted protein</fullName>
    </recommendedName>
</protein>
<dbReference type="EMBL" id="LAQS01000009">
    <property type="protein sequence ID" value="KKZ74314.1"/>
    <property type="molecule type" value="Genomic_DNA"/>
</dbReference>
<dbReference type="RefSeq" id="WP_046906845.1">
    <property type="nucleotide sequence ID" value="NZ_BAAAXG010000026.1"/>
</dbReference>
<proteinExistence type="predicted"/>
<organism evidence="3 4">
    <name type="scientific">Streptomyces showdoensis</name>
    <dbReference type="NCBI Taxonomy" id="68268"/>
    <lineage>
        <taxon>Bacteria</taxon>
        <taxon>Bacillati</taxon>
        <taxon>Actinomycetota</taxon>
        <taxon>Actinomycetes</taxon>
        <taxon>Kitasatosporales</taxon>
        <taxon>Streptomycetaceae</taxon>
        <taxon>Streptomyces</taxon>
    </lineage>
</organism>
<evidence type="ECO:0000313" key="4">
    <source>
        <dbReference type="Proteomes" id="UP000265325"/>
    </source>
</evidence>